<dbReference type="Gene3D" id="1.20.5.1500">
    <property type="match status" value="1"/>
</dbReference>
<reference evidence="6" key="3">
    <citation type="submission" date="2020-12" db="UniProtKB">
        <authorList>
            <consortium name="EnsemblPlants"/>
        </authorList>
    </citation>
    <scope>IDENTIFICATION</scope>
</reference>
<sequence length="264" mass="30344">MDKGKRAKVEEEEGSELDAELVQAIEKLQEVQDELERVNEEASDKVLEVEQFYNEIRRPVYSKRNAIIHNIPDFWLTAFLSHPVLCDLLTEDDQKVFKYLESLDVEDFKDVKSGYSISFNFRTNPYFEDTKLTKEFRFSDDGSTSVSGTQPKWKDGMNLTNGVVAEKEGNKRGHQTEDSFFKWFSDTQQKISIEGIQDEDGWLGLQVAEVIKDDLWPNPLKYFNNEQDEEGFESGDQESGDDDASKGDGLDDEDDEGDEDDDDE</sequence>
<dbReference type="OMA" id="WPVALMN"/>
<dbReference type="GO" id="GO:0042393">
    <property type="term" value="F:histone binding"/>
    <property type="evidence" value="ECO:0000318"/>
    <property type="project" value="GO_Central"/>
</dbReference>
<dbReference type="OrthoDB" id="19419at2759"/>
<evidence type="ECO:0000256" key="5">
    <source>
        <dbReference type="SAM" id="MobiDB-lite"/>
    </source>
</evidence>
<evidence type="ECO:0000256" key="2">
    <source>
        <dbReference type="ARBA" id="ARBA00023186"/>
    </source>
</evidence>
<keyword evidence="7" id="KW-1185">Reference proteome</keyword>
<feature type="compositionally biased region" description="Acidic residues" evidence="5">
    <location>
        <begin position="250"/>
        <end position="264"/>
    </location>
</feature>
<keyword evidence="2" id="KW-0143">Chaperone</keyword>
<evidence type="ECO:0000256" key="1">
    <source>
        <dbReference type="ARBA" id="ARBA00009947"/>
    </source>
</evidence>
<keyword evidence="4" id="KW-0175">Coiled coil</keyword>
<proteinExistence type="inferred from homology"/>
<dbReference type="EMBL" id="ABEU02000018">
    <property type="status" value="NOT_ANNOTATED_CDS"/>
    <property type="molecule type" value="Genomic_DNA"/>
</dbReference>
<dbReference type="GO" id="GO:0000724">
    <property type="term" value="P:double-strand break repair via homologous recombination"/>
    <property type="evidence" value="ECO:0007669"/>
    <property type="project" value="UniProtKB-ARBA"/>
</dbReference>
<dbReference type="Gramene" id="Pp3c18_15740V3.7">
    <property type="protein sequence ID" value="Pp3c18_15740V3.7"/>
    <property type="gene ID" value="Pp3c18_15740"/>
</dbReference>
<accession>A0A7I4BJT6</accession>
<protein>
    <recommendedName>
        <fullName evidence="8">Nucleosome assembly protein family</fullName>
    </recommendedName>
</protein>
<evidence type="ECO:0000256" key="3">
    <source>
        <dbReference type="RuleBase" id="RU003876"/>
    </source>
</evidence>
<reference evidence="6 7" key="1">
    <citation type="journal article" date="2008" name="Science">
        <title>The Physcomitrella genome reveals evolutionary insights into the conquest of land by plants.</title>
        <authorList>
            <person name="Rensing S."/>
            <person name="Lang D."/>
            <person name="Zimmer A."/>
            <person name="Terry A."/>
            <person name="Salamov A."/>
            <person name="Shapiro H."/>
            <person name="Nishiyama T."/>
            <person name="Perroud P.-F."/>
            <person name="Lindquist E."/>
            <person name="Kamisugi Y."/>
            <person name="Tanahashi T."/>
            <person name="Sakakibara K."/>
            <person name="Fujita T."/>
            <person name="Oishi K."/>
            <person name="Shin-I T."/>
            <person name="Kuroki Y."/>
            <person name="Toyoda A."/>
            <person name="Suzuki Y."/>
            <person name="Hashimoto A."/>
            <person name="Yamaguchi K."/>
            <person name="Sugano A."/>
            <person name="Kohara Y."/>
            <person name="Fujiyama A."/>
            <person name="Anterola A."/>
            <person name="Aoki S."/>
            <person name="Ashton N."/>
            <person name="Barbazuk W.B."/>
            <person name="Barker E."/>
            <person name="Bennetzen J."/>
            <person name="Bezanilla M."/>
            <person name="Blankenship R."/>
            <person name="Cho S.H."/>
            <person name="Dutcher S."/>
            <person name="Estelle M."/>
            <person name="Fawcett J.A."/>
            <person name="Gundlach H."/>
            <person name="Hanada K."/>
            <person name="Heyl A."/>
            <person name="Hicks K.A."/>
            <person name="Hugh J."/>
            <person name="Lohr M."/>
            <person name="Mayer K."/>
            <person name="Melkozernov A."/>
            <person name="Murata T."/>
            <person name="Nelson D."/>
            <person name="Pils B."/>
            <person name="Prigge M."/>
            <person name="Reiss B."/>
            <person name="Renner T."/>
            <person name="Rombauts S."/>
            <person name="Rushton P."/>
            <person name="Sanderfoot A."/>
            <person name="Schween G."/>
            <person name="Shiu S.-H."/>
            <person name="Stueber K."/>
            <person name="Theodoulou F.L."/>
            <person name="Tu H."/>
            <person name="Van de Peer Y."/>
            <person name="Verrier P.J."/>
            <person name="Waters E."/>
            <person name="Wood A."/>
            <person name="Yang L."/>
            <person name="Cove D."/>
            <person name="Cuming A."/>
            <person name="Hasebe M."/>
            <person name="Lucas S."/>
            <person name="Mishler D.B."/>
            <person name="Reski R."/>
            <person name="Grigoriev I."/>
            <person name="Quatrano R.S."/>
            <person name="Boore J.L."/>
        </authorList>
    </citation>
    <scope>NUCLEOTIDE SEQUENCE [LARGE SCALE GENOMIC DNA]</scope>
    <source>
        <strain evidence="6 7">cv. Gransden 2004</strain>
    </source>
</reference>
<evidence type="ECO:0000313" key="6">
    <source>
        <dbReference type="EnsemblPlants" id="Pp3c18_15740V3.7"/>
    </source>
</evidence>
<comment type="similarity">
    <text evidence="1 3">Belongs to the nucleosome assembly protein (NAP) family.</text>
</comment>
<feature type="compositionally biased region" description="Acidic residues" evidence="5">
    <location>
        <begin position="226"/>
        <end position="242"/>
    </location>
</feature>
<dbReference type="InterPro" id="IPR037231">
    <property type="entry name" value="NAP-like_sf"/>
</dbReference>
<dbReference type="GO" id="GO:0000785">
    <property type="term" value="C:chromatin"/>
    <property type="evidence" value="ECO:0000318"/>
    <property type="project" value="GO_Central"/>
</dbReference>
<dbReference type="GeneID" id="112295532"/>
<dbReference type="EnsemblPlants" id="Pp3c18_15740V3.8">
    <property type="protein sequence ID" value="Pp3c18_15740V3.8"/>
    <property type="gene ID" value="Pp3c18_15740"/>
</dbReference>
<evidence type="ECO:0008006" key="8">
    <source>
        <dbReference type="Google" id="ProtNLM"/>
    </source>
</evidence>
<evidence type="ECO:0000256" key="4">
    <source>
        <dbReference type="SAM" id="Coils"/>
    </source>
</evidence>
<dbReference type="Pfam" id="PF00956">
    <property type="entry name" value="NAP"/>
    <property type="match status" value="1"/>
</dbReference>
<dbReference type="PANTHER" id="PTHR11875">
    <property type="entry name" value="TESTIS-SPECIFIC Y-ENCODED PROTEIN"/>
    <property type="match status" value="1"/>
</dbReference>
<reference evidence="6 7" key="2">
    <citation type="journal article" date="2018" name="Plant J.">
        <title>The Physcomitrella patens chromosome-scale assembly reveals moss genome structure and evolution.</title>
        <authorList>
            <person name="Lang D."/>
            <person name="Ullrich K.K."/>
            <person name="Murat F."/>
            <person name="Fuchs J."/>
            <person name="Jenkins J."/>
            <person name="Haas F.B."/>
            <person name="Piednoel M."/>
            <person name="Gundlach H."/>
            <person name="Van Bel M."/>
            <person name="Meyberg R."/>
            <person name="Vives C."/>
            <person name="Morata J."/>
            <person name="Symeonidi A."/>
            <person name="Hiss M."/>
            <person name="Muchero W."/>
            <person name="Kamisugi Y."/>
            <person name="Saleh O."/>
            <person name="Blanc G."/>
            <person name="Decker E.L."/>
            <person name="van Gessel N."/>
            <person name="Grimwood J."/>
            <person name="Hayes R.D."/>
            <person name="Graham S.W."/>
            <person name="Gunter L.E."/>
            <person name="McDaniel S.F."/>
            <person name="Hoernstein S.N.W."/>
            <person name="Larsson A."/>
            <person name="Li F.W."/>
            <person name="Perroud P.F."/>
            <person name="Phillips J."/>
            <person name="Ranjan P."/>
            <person name="Rokshar D.S."/>
            <person name="Rothfels C.J."/>
            <person name="Schneider L."/>
            <person name="Shu S."/>
            <person name="Stevenson D.W."/>
            <person name="Thummler F."/>
            <person name="Tillich M."/>
            <person name="Villarreal Aguilar J.C."/>
            <person name="Widiez T."/>
            <person name="Wong G.K."/>
            <person name="Wymore A."/>
            <person name="Zhang Y."/>
            <person name="Zimmer A.D."/>
            <person name="Quatrano R.S."/>
            <person name="Mayer K.F.X."/>
            <person name="Goodstein D."/>
            <person name="Casacuberta J.M."/>
            <person name="Vandepoele K."/>
            <person name="Reski R."/>
            <person name="Cuming A.C."/>
            <person name="Tuskan G.A."/>
            <person name="Maumus F."/>
            <person name="Salse J."/>
            <person name="Schmutz J."/>
            <person name="Rensing S.A."/>
        </authorList>
    </citation>
    <scope>NUCLEOTIDE SEQUENCE [LARGE SCALE GENOMIC DNA]</scope>
    <source>
        <strain evidence="6 7">cv. Gransden 2004</strain>
    </source>
</reference>
<dbReference type="GO" id="GO:0003682">
    <property type="term" value="F:chromatin binding"/>
    <property type="evidence" value="ECO:0000318"/>
    <property type="project" value="GO_Central"/>
</dbReference>
<dbReference type="InterPro" id="IPR002164">
    <property type="entry name" value="NAP_family"/>
</dbReference>
<gene>
    <name evidence="6" type="primary">LOC112295532</name>
</gene>
<dbReference type="RefSeq" id="XP_024403039.1">
    <property type="nucleotide sequence ID" value="XM_024547271.2"/>
</dbReference>
<dbReference type="GO" id="GO:0005634">
    <property type="term" value="C:nucleus"/>
    <property type="evidence" value="ECO:0000318"/>
    <property type="project" value="GO_Central"/>
</dbReference>
<dbReference type="KEGG" id="ppp:112295532"/>
<dbReference type="Gramene" id="Pp3c18_15740V3.8">
    <property type="protein sequence ID" value="Pp3c18_15740V3.8"/>
    <property type="gene ID" value="Pp3c18_15740"/>
</dbReference>
<dbReference type="GO" id="GO:0006334">
    <property type="term" value="P:nucleosome assembly"/>
    <property type="evidence" value="ECO:0007669"/>
    <property type="project" value="InterPro"/>
</dbReference>
<dbReference type="EnsemblPlants" id="Pp3c18_15740V3.7">
    <property type="protein sequence ID" value="Pp3c18_15740V3.7"/>
    <property type="gene ID" value="Pp3c18_15740"/>
</dbReference>
<dbReference type="RefSeq" id="XP_024403040.1">
    <property type="nucleotide sequence ID" value="XM_024547272.2"/>
</dbReference>
<dbReference type="AlphaFoldDB" id="A0A7I4BJT6"/>
<name>A0A7I4BJT6_PHYPA</name>
<organism evidence="6 7">
    <name type="scientific">Physcomitrium patens</name>
    <name type="common">Spreading-leaved earth moss</name>
    <name type="synonym">Physcomitrella patens</name>
    <dbReference type="NCBI Taxonomy" id="3218"/>
    <lineage>
        <taxon>Eukaryota</taxon>
        <taxon>Viridiplantae</taxon>
        <taxon>Streptophyta</taxon>
        <taxon>Embryophyta</taxon>
        <taxon>Bryophyta</taxon>
        <taxon>Bryophytina</taxon>
        <taxon>Bryopsida</taxon>
        <taxon>Funariidae</taxon>
        <taxon>Funariales</taxon>
        <taxon>Funariaceae</taxon>
        <taxon>Physcomitrium</taxon>
    </lineage>
</organism>
<feature type="region of interest" description="Disordered" evidence="5">
    <location>
        <begin position="221"/>
        <end position="264"/>
    </location>
</feature>
<feature type="coiled-coil region" evidence="4">
    <location>
        <begin position="14"/>
        <end position="48"/>
    </location>
</feature>
<evidence type="ECO:0000313" key="7">
    <source>
        <dbReference type="Proteomes" id="UP000006727"/>
    </source>
</evidence>
<dbReference type="SUPFAM" id="SSF143113">
    <property type="entry name" value="NAP-like"/>
    <property type="match status" value="1"/>
</dbReference>
<dbReference type="Proteomes" id="UP000006727">
    <property type="component" value="Chromosome 18"/>
</dbReference>
<dbReference type="Gene3D" id="3.30.1120.90">
    <property type="entry name" value="Nucleosome assembly protein"/>
    <property type="match status" value="1"/>
</dbReference>